<dbReference type="InterPro" id="IPR029045">
    <property type="entry name" value="ClpP/crotonase-like_dom_sf"/>
</dbReference>
<dbReference type="SUPFAM" id="SSF52096">
    <property type="entry name" value="ClpP/crotonase"/>
    <property type="match status" value="1"/>
</dbReference>
<reference evidence="1 2" key="1">
    <citation type="submission" date="2024-03" db="EMBL/GenBank/DDBJ databases">
        <title>Natural products discovery in diverse microorganisms through a two-stage MS feature dereplication strategy.</title>
        <authorList>
            <person name="Zhang R."/>
        </authorList>
    </citation>
    <scope>NUCLEOTIDE SEQUENCE [LARGE SCALE GENOMIC DNA]</scope>
    <source>
        <strain evidence="1 2">18930</strain>
    </source>
</reference>
<dbReference type="PANTHER" id="PTHR43459">
    <property type="entry name" value="ENOYL-COA HYDRATASE"/>
    <property type="match status" value="1"/>
</dbReference>
<dbReference type="CDD" id="cd06558">
    <property type="entry name" value="crotonase-like"/>
    <property type="match status" value="1"/>
</dbReference>
<protein>
    <submittedName>
        <fullName evidence="1">Enoyl-CoA hydratase-related protein</fullName>
    </submittedName>
</protein>
<name>A0ABZ2PIR6_9NOCA</name>
<dbReference type="Gene3D" id="3.90.226.10">
    <property type="entry name" value="2-enoyl-CoA Hydratase, Chain A, domain 1"/>
    <property type="match status" value="1"/>
</dbReference>
<accession>A0ABZ2PIR6</accession>
<dbReference type="InterPro" id="IPR001753">
    <property type="entry name" value="Enoyl-CoA_hydra/iso"/>
</dbReference>
<organism evidence="1 2">
    <name type="scientific">Rhodococcus sovatensis</name>
    <dbReference type="NCBI Taxonomy" id="1805840"/>
    <lineage>
        <taxon>Bacteria</taxon>
        <taxon>Bacillati</taxon>
        <taxon>Actinomycetota</taxon>
        <taxon>Actinomycetes</taxon>
        <taxon>Mycobacteriales</taxon>
        <taxon>Nocardiaceae</taxon>
        <taxon>Rhodococcus</taxon>
    </lineage>
</organism>
<dbReference type="Proteomes" id="UP001432000">
    <property type="component" value="Chromosome"/>
</dbReference>
<keyword evidence="2" id="KW-1185">Reference proteome</keyword>
<dbReference type="Pfam" id="PF00378">
    <property type="entry name" value="ECH_1"/>
    <property type="match status" value="1"/>
</dbReference>
<evidence type="ECO:0000313" key="1">
    <source>
        <dbReference type="EMBL" id="WXG68742.1"/>
    </source>
</evidence>
<proteinExistence type="predicted"/>
<dbReference type="RefSeq" id="WP_338889137.1">
    <property type="nucleotide sequence ID" value="NZ_CP147846.1"/>
</dbReference>
<gene>
    <name evidence="1" type="ORF">WDS16_26770</name>
</gene>
<sequence length="264" mass="27154">MPEATVNYSAENGVARITLDNPTRKNAITLSMAAAIESICDDIERDRSVGVVVVDARGSYFCSGADTRDLAASSTDAASDEAVRRTSAIYRCFVRVGQLPTPTIASVVGGAVGAGLNLALAADVLLVTPDAVLDSGFLARKIHPGGGHLSLVGRLLGPAGTVAMAGLGAAMSGSEASRRGLAYACVEAADMEAEIATLVKHAAADPDLARAIKNSVRLELGPPSVSLASALEIERGVQMWSLGRKGEDAWKNKPTKPTVTSDAP</sequence>
<evidence type="ECO:0000313" key="2">
    <source>
        <dbReference type="Proteomes" id="UP001432000"/>
    </source>
</evidence>
<dbReference type="EMBL" id="CP147846">
    <property type="protein sequence ID" value="WXG68742.1"/>
    <property type="molecule type" value="Genomic_DNA"/>
</dbReference>
<dbReference type="PANTHER" id="PTHR43459:SF1">
    <property type="entry name" value="EG:BACN32G11.4 PROTEIN"/>
    <property type="match status" value="1"/>
</dbReference>